<evidence type="ECO:0000256" key="2">
    <source>
        <dbReference type="ARBA" id="ARBA00022729"/>
    </source>
</evidence>
<keyword evidence="3 7" id="KW-0472">Membrane</keyword>
<evidence type="ECO:0000259" key="9">
    <source>
        <dbReference type="PROSITE" id="PS51551"/>
    </source>
</evidence>
<evidence type="ECO:0000313" key="10">
    <source>
        <dbReference type="EMBL" id="TRY70151.1"/>
    </source>
</evidence>
<dbReference type="PROSITE" id="PS51551">
    <property type="entry name" value="EPHRIN_RBD_2"/>
    <property type="match status" value="1"/>
</dbReference>
<dbReference type="InterPro" id="IPR031328">
    <property type="entry name" value="Ephrin"/>
</dbReference>
<dbReference type="PANTHER" id="PTHR11304">
    <property type="entry name" value="EPHRIN"/>
    <property type="match status" value="1"/>
</dbReference>
<feature type="region of interest" description="Disordered" evidence="8">
    <location>
        <begin position="185"/>
        <end position="219"/>
    </location>
</feature>
<dbReference type="GO" id="GO:0046875">
    <property type="term" value="F:ephrin receptor binding"/>
    <property type="evidence" value="ECO:0007669"/>
    <property type="project" value="TreeGrafter"/>
</dbReference>
<feature type="compositionally biased region" description="Polar residues" evidence="8">
    <location>
        <begin position="193"/>
        <end position="205"/>
    </location>
</feature>
<dbReference type="PANTHER" id="PTHR11304:SF29">
    <property type="entry name" value="EPHRIN"/>
    <property type="match status" value="1"/>
</dbReference>
<comment type="caution">
    <text evidence="10">The sequence shown here is derived from an EMBL/GenBank/DDBJ whole genome shotgun (WGS) entry which is preliminary data.</text>
</comment>
<dbReference type="InterPro" id="IPR008972">
    <property type="entry name" value="Cupredoxin"/>
</dbReference>
<protein>
    <recommendedName>
        <fullName evidence="9">Ephrin RBD domain-containing protein</fullName>
    </recommendedName>
</protein>
<organism evidence="10 11">
    <name type="scientific">Tigriopus californicus</name>
    <name type="common">Marine copepod</name>
    <dbReference type="NCBI Taxonomy" id="6832"/>
    <lineage>
        <taxon>Eukaryota</taxon>
        <taxon>Metazoa</taxon>
        <taxon>Ecdysozoa</taxon>
        <taxon>Arthropoda</taxon>
        <taxon>Crustacea</taxon>
        <taxon>Multicrustacea</taxon>
        <taxon>Hexanauplia</taxon>
        <taxon>Copepoda</taxon>
        <taxon>Harpacticoida</taxon>
        <taxon>Harpacticidae</taxon>
        <taxon>Tigriopus</taxon>
    </lineage>
</organism>
<evidence type="ECO:0000256" key="3">
    <source>
        <dbReference type="ARBA" id="ARBA00023136"/>
    </source>
</evidence>
<dbReference type="Proteomes" id="UP000318571">
    <property type="component" value="Chromosome 9"/>
</dbReference>
<dbReference type="GO" id="GO:0048013">
    <property type="term" value="P:ephrin receptor signaling pathway"/>
    <property type="evidence" value="ECO:0007669"/>
    <property type="project" value="TreeGrafter"/>
</dbReference>
<sequence length="462" mass="51888">MTPPKTWRLGPISSFCVLCCVLPGPVIFPNLLSFASADFVVNSHLMSVSNIYWNTSNPMFRIDNTDHIVDVPEGARVNIICPFYTRALTPNESETEQYIIYAVNHEEYATCRIMRAQPRRIAECDNPYKLKYFTISIRSFSPLPGAMQFKPGEDYHFISTSQRGDLHRRVEGACRSNNMKVVFKVNDGKLTTKRPSGPTSGGSNHQDYEHYEGQDEGRDDVADYDADEIESDISDRDVNLDSNAILDREANLQSMKSPGESVQRTSNSDGTRRGIGKNEERGVPLLTQGTAEEEEKREAGEEAESLNEDRSLDMKKKTKNRKDKKRRKKTRKRKGSHIDRERQRKHRIVGSDNSLLNDKPSLDGGPARSSSSTSSSGPFTEVPFPTSWNKEDSSFSGPRRMIEKELSLVEKVNNLMKQKASIRTSSFNGALAQVSPSRQREGWGAAFLSLNLIAPLLLAMLV</sequence>
<evidence type="ECO:0000256" key="5">
    <source>
        <dbReference type="ARBA" id="ARBA00023180"/>
    </source>
</evidence>
<keyword evidence="5" id="KW-0325">Glycoprotein</keyword>
<keyword evidence="2" id="KW-0732">Signal</keyword>
<comment type="similarity">
    <text evidence="6 7">Belongs to the ephrin family.</text>
</comment>
<comment type="subcellular location">
    <subcellularLocation>
        <location evidence="1">Membrane</location>
    </subcellularLocation>
</comment>
<name>A0A553NXI5_TIGCA</name>
<keyword evidence="4" id="KW-1015">Disulfide bond</keyword>
<dbReference type="AlphaFoldDB" id="A0A553NXI5"/>
<dbReference type="STRING" id="6832.A0A553NXI5"/>
<dbReference type="Pfam" id="PF00812">
    <property type="entry name" value="Ephrin"/>
    <property type="match status" value="1"/>
</dbReference>
<dbReference type="InterPro" id="IPR001799">
    <property type="entry name" value="Ephrin_RBD"/>
</dbReference>
<dbReference type="SUPFAM" id="SSF49503">
    <property type="entry name" value="Cupredoxins"/>
    <property type="match status" value="1"/>
</dbReference>
<feature type="compositionally biased region" description="Polar residues" evidence="8">
    <location>
        <begin position="251"/>
        <end position="269"/>
    </location>
</feature>
<feature type="compositionally biased region" description="Basic residues" evidence="8">
    <location>
        <begin position="316"/>
        <end position="335"/>
    </location>
</feature>
<dbReference type="OrthoDB" id="6250301at2759"/>
<evidence type="ECO:0000256" key="8">
    <source>
        <dbReference type="SAM" id="MobiDB-lite"/>
    </source>
</evidence>
<gene>
    <name evidence="10" type="ORF">TCAL_11424</name>
</gene>
<reference evidence="10 11" key="1">
    <citation type="journal article" date="2018" name="Nat. Ecol. Evol.">
        <title>Genomic signatures of mitonuclear coevolution across populations of Tigriopus californicus.</title>
        <authorList>
            <person name="Barreto F.S."/>
            <person name="Watson E.T."/>
            <person name="Lima T.G."/>
            <person name="Willett C.S."/>
            <person name="Edmands S."/>
            <person name="Li W."/>
            <person name="Burton R.S."/>
        </authorList>
    </citation>
    <scope>NUCLEOTIDE SEQUENCE [LARGE SCALE GENOMIC DNA]</scope>
    <source>
        <strain evidence="10 11">San Diego</strain>
    </source>
</reference>
<dbReference type="GO" id="GO:0005886">
    <property type="term" value="C:plasma membrane"/>
    <property type="evidence" value="ECO:0007669"/>
    <property type="project" value="TreeGrafter"/>
</dbReference>
<dbReference type="GO" id="GO:0007411">
    <property type="term" value="P:axon guidance"/>
    <property type="evidence" value="ECO:0007669"/>
    <property type="project" value="TreeGrafter"/>
</dbReference>
<evidence type="ECO:0000256" key="1">
    <source>
        <dbReference type="ARBA" id="ARBA00004370"/>
    </source>
</evidence>
<dbReference type="PRINTS" id="PR01347">
    <property type="entry name" value="EPHRIN"/>
</dbReference>
<dbReference type="Gene3D" id="2.60.40.420">
    <property type="entry name" value="Cupredoxins - blue copper proteins"/>
    <property type="match status" value="1"/>
</dbReference>
<dbReference type="CDD" id="cd02675">
    <property type="entry name" value="Ephrin_ectodomain"/>
    <property type="match status" value="1"/>
</dbReference>
<comment type="caution">
    <text evidence="6">Lacks conserved residue(s) required for the propagation of feature annotation.</text>
</comment>
<evidence type="ECO:0000256" key="6">
    <source>
        <dbReference type="PROSITE-ProRule" id="PRU00884"/>
    </source>
</evidence>
<proteinExistence type="inferred from homology"/>
<dbReference type="EMBL" id="VCGU01000009">
    <property type="protein sequence ID" value="TRY70151.1"/>
    <property type="molecule type" value="Genomic_DNA"/>
</dbReference>
<keyword evidence="11" id="KW-1185">Reference proteome</keyword>
<accession>A0A553NXI5</accession>
<feature type="compositionally biased region" description="Basic and acidic residues" evidence="8">
    <location>
        <begin position="270"/>
        <end position="282"/>
    </location>
</feature>
<evidence type="ECO:0000313" key="11">
    <source>
        <dbReference type="Proteomes" id="UP000318571"/>
    </source>
</evidence>
<feature type="compositionally biased region" description="Basic and acidic residues" evidence="8">
    <location>
        <begin position="206"/>
        <end position="219"/>
    </location>
</feature>
<feature type="region of interest" description="Disordered" evidence="8">
    <location>
        <begin position="250"/>
        <end position="397"/>
    </location>
</feature>
<evidence type="ECO:0000256" key="4">
    <source>
        <dbReference type="ARBA" id="ARBA00023157"/>
    </source>
</evidence>
<evidence type="ECO:0000256" key="7">
    <source>
        <dbReference type="RuleBase" id="RU004375"/>
    </source>
</evidence>
<feature type="domain" description="Ephrin RBD" evidence="9">
    <location>
        <begin position="46"/>
        <end position="185"/>
    </location>
</feature>